<accession>A0A200RA31</accession>
<dbReference type="EMBL" id="MVGT01000185">
    <property type="protein sequence ID" value="OVA19513.1"/>
    <property type="molecule type" value="Genomic_DNA"/>
</dbReference>
<gene>
    <name evidence="3" type="ORF">BVC80_9051g4</name>
</gene>
<dbReference type="GO" id="GO:0020037">
    <property type="term" value="F:heme binding"/>
    <property type="evidence" value="ECO:0007669"/>
    <property type="project" value="InterPro"/>
</dbReference>
<dbReference type="PANTHER" id="PTHR47951:SF7">
    <property type="entry name" value="FLAVONOID 3',5'-HYDROXYLASE-LIKE ISOFORM X1"/>
    <property type="match status" value="1"/>
</dbReference>
<comment type="caution">
    <text evidence="3">The sequence shown here is derived from an EMBL/GenBank/DDBJ whole genome shotgun (WGS) entry which is preliminary data.</text>
</comment>
<dbReference type="GO" id="GO:0016705">
    <property type="term" value="F:oxidoreductase activity, acting on paired donors, with incorporation or reduction of molecular oxygen"/>
    <property type="evidence" value="ECO:0007669"/>
    <property type="project" value="InterPro"/>
</dbReference>
<organism evidence="3 4">
    <name type="scientific">Macleaya cordata</name>
    <name type="common">Five-seeded plume-poppy</name>
    <name type="synonym">Bocconia cordata</name>
    <dbReference type="NCBI Taxonomy" id="56857"/>
    <lineage>
        <taxon>Eukaryota</taxon>
        <taxon>Viridiplantae</taxon>
        <taxon>Streptophyta</taxon>
        <taxon>Embryophyta</taxon>
        <taxon>Tracheophyta</taxon>
        <taxon>Spermatophyta</taxon>
        <taxon>Magnoliopsida</taxon>
        <taxon>Ranunculales</taxon>
        <taxon>Papaveraceae</taxon>
        <taxon>Papaveroideae</taxon>
        <taxon>Macleaya</taxon>
    </lineage>
</organism>
<dbReference type="GO" id="GO:0004497">
    <property type="term" value="F:monooxygenase activity"/>
    <property type="evidence" value="ECO:0007669"/>
    <property type="project" value="UniProtKB-KW"/>
</dbReference>
<dbReference type="InterPro" id="IPR036396">
    <property type="entry name" value="Cyt_P450_sf"/>
</dbReference>
<dbReference type="PROSITE" id="PS00086">
    <property type="entry name" value="CYTOCHROME_P450"/>
    <property type="match status" value="1"/>
</dbReference>
<keyword evidence="2" id="KW-0503">Monooxygenase</keyword>
<dbReference type="Pfam" id="PF00067">
    <property type="entry name" value="p450"/>
    <property type="match status" value="1"/>
</dbReference>
<dbReference type="PRINTS" id="PR00463">
    <property type="entry name" value="EP450I"/>
</dbReference>
<dbReference type="InParanoid" id="A0A200RA31"/>
<dbReference type="STRING" id="56857.A0A200RA31"/>
<name>A0A200RA31_MACCD</name>
<evidence type="ECO:0000256" key="1">
    <source>
        <dbReference type="PIRSR" id="PIRSR602401-1"/>
    </source>
</evidence>
<dbReference type="Gene3D" id="1.10.630.10">
    <property type="entry name" value="Cytochrome P450"/>
    <property type="match status" value="1"/>
</dbReference>
<keyword evidence="2" id="KW-0560">Oxidoreductase</keyword>
<keyword evidence="4" id="KW-1185">Reference proteome</keyword>
<keyword evidence="1 2" id="KW-0349">Heme</keyword>
<dbReference type="FunFam" id="1.10.630.10:FF:000207">
    <property type="entry name" value="Putative cytochrome P450 superfamily protein"/>
    <property type="match status" value="1"/>
</dbReference>
<feature type="binding site" description="axial binding residue" evidence="1">
    <location>
        <position position="272"/>
    </location>
    <ligand>
        <name>heme</name>
        <dbReference type="ChEBI" id="CHEBI:30413"/>
    </ligand>
    <ligandPart>
        <name>Fe</name>
        <dbReference type="ChEBI" id="CHEBI:18248"/>
    </ligandPart>
</feature>
<comment type="cofactor">
    <cofactor evidence="1">
        <name>heme</name>
        <dbReference type="ChEBI" id="CHEBI:30413"/>
    </cofactor>
</comment>
<dbReference type="PRINTS" id="PR00385">
    <property type="entry name" value="P450"/>
</dbReference>
<keyword evidence="1 2" id="KW-0479">Metal-binding</keyword>
<evidence type="ECO:0000313" key="3">
    <source>
        <dbReference type="EMBL" id="OVA19513.1"/>
    </source>
</evidence>
<dbReference type="AlphaFoldDB" id="A0A200RA31"/>
<keyword evidence="1 2" id="KW-0408">Iron</keyword>
<dbReference type="OMA" id="SCHAPEF"/>
<comment type="similarity">
    <text evidence="2">Belongs to the cytochrome P450 family.</text>
</comment>
<dbReference type="OrthoDB" id="2789670at2759"/>
<dbReference type="GO" id="GO:0033075">
    <property type="term" value="P:isoquinoline alkaloid biosynthetic process"/>
    <property type="evidence" value="ECO:0007669"/>
    <property type="project" value="UniProtKB-ARBA"/>
</dbReference>
<proteinExistence type="inferred from homology"/>
<dbReference type="SUPFAM" id="SSF48264">
    <property type="entry name" value="Cytochrome P450"/>
    <property type="match status" value="1"/>
</dbReference>
<reference evidence="3 4" key="1">
    <citation type="journal article" date="2017" name="Mol. Plant">
        <title>The Genome of Medicinal Plant Macleaya cordata Provides New Insights into Benzylisoquinoline Alkaloids Metabolism.</title>
        <authorList>
            <person name="Liu X."/>
            <person name="Liu Y."/>
            <person name="Huang P."/>
            <person name="Ma Y."/>
            <person name="Qing Z."/>
            <person name="Tang Q."/>
            <person name="Cao H."/>
            <person name="Cheng P."/>
            <person name="Zheng Y."/>
            <person name="Yuan Z."/>
            <person name="Zhou Y."/>
            <person name="Liu J."/>
            <person name="Tang Z."/>
            <person name="Zhuo Y."/>
            <person name="Zhang Y."/>
            <person name="Yu L."/>
            <person name="Huang J."/>
            <person name="Yang P."/>
            <person name="Peng Q."/>
            <person name="Zhang J."/>
            <person name="Jiang W."/>
            <person name="Zhang Z."/>
            <person name="Lin K."/>
            <person name="Ro D.K."/>
            <person name="Chen X."/>
            <person name="Xiong X."/>
            <person name="Shang Y."/>
            <person name="Huang S."/>
            <person name="Zeng J."/>
        </authorList>
    </citation>
    <scope>NUCLEOTIDE SEQUENCE [LARGE SCALE GENOMIC DNA]</scope>
    <source>
        <strain evidence="4">cv. BLH2017</strain>
        <tissue evidence="3">Root</tissue>
    </source>
</reference>
<sequence>MNMLWGGTLQGEERSRVGAEFRHVIGELVELIGKPNVSDLFPALRWFDIQGIERQTKKIFTWLDRIFNSVIEQRMKMDEENQARTCKNKESSSKDFLQFLLELIKQGDAKTQITMTQLKALLMDTVVAGTDTTSTSIEWVMTEMMAHPEIMRKVQEELEEVVGMNKMVEESHLPKLHYLDAVVKETLRLHPPGPLLLPHSPSSTCTVGGYTVPKGAIVFFNAWAMHRAPEEWDDPLDFRPERFLIISHDLKKYDYKGNNFNYLPFGSGRRICAGVNLAERMLTYVLASFLHSFEWGLPEGTKLDLMEKYGFSLKKATPLVAIPTPRLLNLELYN</sequence>
<dbReference type="PANTHER" id="PTHR47951">
    <property type="entry name" value="OS08G0547900 PROTEIN"/>
    <property type="match status" value="1"/>
</dbReference>
<dbReference type="GO" id="GO:0005506">
    <property type="term" value="F:iron ion binding"/>
    <property type="evidence" value="ECO:0007669"/>
    <property type="project" value="InterPro"/>
</dbReference>
<evidence type="ECO:0000313" key="4">
    <source>
        <dbReference type="Proteomes" id="UP000195402"/>
    </source>
</evidence>
<dbReference type="InterPro" id="IPR001128">
    <property type="entry name" value="Cyt_P450"/>
</dbReference>
<evidence type="ECO:0000256" key="2">
    <source>
        <dbReference type="RuleBase" id="RU000461"/>
    </source>
</evidence>
<dbReference type="InterPro" id="IPR002401">
    <property type="entry name" value="Cyt_P450_E_grp-I"/>
</dbReference>
<dbReference type="Proteomes" id="UP000195402">
    <property type="component" value="Unassembled WGS sequence"/>
</dbReference>
<protein>
    <submittedName>
        <fullName evidence="3">Cytochrome P450</fullName>
    </submittedName>
</protein>
<dbReference type="InterPro" id="IPR017972">
    <property type="entry name" value="Cyt_P450_CS"/>
</dbReference>